<sequence length="89" mass="9962">MAALIQNAAKCEVHSVIRFLHGKGKTDVHDEQWTGQPSMISDALLQRTEETIRALGYHLGGKSFHDDDEIKDVKLKCGSDNRRQPSMTV</sequence>
<keyword evidence="2" id="KW-1185">Reference proteome</keyword>
<reference evidence="1" key="1">
    <citation type="submission" date="2020-08" db="EMBL/GenBank/DDBJ databases">
        <title>Multicomponent nature underlies the extraordinary mechanical properties of spider dragline silk.</title>
        <authorList>
            <person name="Kono N."/>
            <person name="Nakamura H."/>
            <person name="Mori M."/>
            <person name="Yoshida Y."/>
            <person name="Ohtoshi R."/>
            <person name="Malay A.D."/>
            <person name="Moran D.A.P."/>
            <person name="Tomita M."/>
            <person name="Numata K."/>
            <person name="Arakawa K."/>
        </authorList>
    </citation>
    <scope>NUCLEOTIDE SEQUENCE</scope>
</reference>
<dbReference type="AlphaFoldDB" id="A0A8X6RPG6"/>
<comment type="caution">
    <text evidence="1">The sequence shown here is derived from an EMBL/GenBank/DDBJ whole genome shotgun (WGS) entry which is preliminary data.</text>
</comment>
<proteinExistence type="predicted"/>
<dbReference type="EMBL" id="BMAU01021201">
    <property type="protein sequence ID" value="GFX97930.1"/>
    <property type="molecule type" value="Genomic_DNA"/>
</dbReference>
<evidence type="ECO:0000313" key="1">
    <source>
        <dbReference type="EMBL" id="GFX97930.1"/>
    </source>
</evidence>
<protein>
    <submittedName>
        <fullName evidence="1">Uncharacterized protein</fullName>
    </submittedName>
</protein>
<organism evidence="1 2">
    <name type="scientific">Trichonephila clavipes</name>
    <name type="common">Golden silk orbweaver</name>
    <name type="synonym">Nephila clavipes</name>
    <dbReference type="NCBI Taxonomy" id="2585209"/>
    <lineage>
        <taxon>Eukaryota</taxon>
        <taxon>Metazoa</taxon>
        <taxon>Ecdysozoa</taxon>
        <taxon>Arthropoda</taxon>
        <taxon>Chelicerata</taxon>
        <taxon>Arachnida</taxon>
        <taxon>Araneae</taxon>
        <taxon>Araneomorphae</taxon>
        <taxon>Entelegynae</taxon>
        <taxon>Araneoidea</taxon>
        <taxon>Nephilidae</taxon>
        <taxon>Trichonephila</taxon>
    </lineage>
</organism>
<evidence type="ECO:0000313" key="2">
    <source>
        <dbReference type="Proteomes" id="UP000887159"/>
    </source>
</evidence>
<accession>A0A8X6RPG6</accession>
<dbReference type="Proteomes" id="UP000887159">
    <property type="component" value="Unassembled WGS sequence"/>
</dbReference>
<gene>
    <name evidence="1" type="ORF">TNCV_4905811</name>
</gene>
<name>A0A8X6RPG6_TRICX</name>